<sequence>MTANERIRALCFPWCFFGRFVTRVCQRCRLASSTLDEIIFIHHLLLLSQLSMSKSTTTTTQKLSPPPKISKSSTSP</sequence>
<gene>
    <name evidence="2" type="ORF">AQUCO_00900007v1</name>
</gene>
<feature type="region of interest" description="Disordered" evidence="1">
    <location>
        <begin position="57"/>
        <end position="76"/>
    </location>
</feature>
<name>A0A2G5EBD8_AQUCA</name>
<protein>
    <submittedName>
        <fullName evidence="2">Uncharacterized protein</fullName>
    </submittedName>
</protein>
<dbReference type="AlphaFoldDB" id="A0A2G5EBD8"/>
<organism evidence="2 3">
    <name type="scientific">Aquilegia coerulea</name>
    <name type="common">Rocky mountain columbine</name>
    <dbReference type="NCBI Taxonomy" id="218851"/>
    <lineage>
        <taxon>Eukaryota</taxon>
        <taxon>Viridiplantae</taxon>
        <taxon>Streptophyta</taxon>
        <taxon>Embryophyta</taxon>
        <taxon>Tracheophyta</taxon>
        <taxon>Spermatophyta</taxon>
        <taxon>Magnoliopsida</taxon>
        <taxon>Ranunculales</taxon>
        <taxon>Ranunculaceae</taxon>
        <taxon>Thalictroideae</taxon>
        <taxon>Aquilegia</taxon>
    </lineage>
</organism>
<evidence type="ECO:0000313" key="2">
    <source>
        <dbReference type="EMBL" id="PIA53084.1"/>
    </source>
</evidence>
<dbReference type="InParanoid" id="A0A2G5EBD8"/>
<dbReference type="Proteomes" id="UP000230069">
    <property type="component" value="Unassembled WGS sequence"/>
</dbReference>
<reference evidence="2 3" key="1">
    <citation type="submission" date="2017-09" db="EMBL/GenBank/DDBJ databases">
        <title>WGS assembly of Aquilegia coerulea Goldsmith.</title>
        <authorList>
            <person name="Hodges S."/>
            <person name="Kramer E."/>
            <person name="Nordborg M."/>
            <person name="Tomkins J."/>
            <person name="Borevitz J."/>
            <person name="Derieg N."/>
            <person name="Yan J."/>
            <person name="Mihaltcheva S."/>
            <person name="Hayes R.D."/>
            <person name="Rokhsar D."/>
        </authorList>
    </citation>
    <scope>NUCLEOTIDE SEQUENCE [LARGE SCALE GENOMIC DNA]</scope>
    <source>
        <strain evidence="3">cv. Goldsmith</strain>
    </source>
</reference>
<keyword evidence="3" id="KW-1185">Reference proteome</keyword>
<evidence type="ECO:0000256" key="1">
    <source>
        <dbReference type="SAM" id="MobiDB-lite"/>
    </source>
</evidence>
<evidence type="ECO:0000313" key="3">
    <source>
        <dbReference type="Proteomes" id="UP000230069"/>
    </source>
</evidence>
<proteinExistence type="predicted"/>
<dbReference type="EMBL" id="KZ305026">
    <property type="protein sequence ID" value="PIA53084.1"/>
    <property type="molecule type" value="Genomic_DNA"/>
</dbReference>
<accession>A0A2G5EBD8</accession>